<dbReference type="Pfam" id="PF00171">
    <property type="entry name" value="Aldedh"/>
    <property type="match status" value="1"/>
</dbReference>
<sequence>MTSEITNDVELQVKKLFDLQKQNAFNIAKTNAKERITKIKKVMNWVLENEKRIADALFADHKKHPAEVKISEIMPIVGEAKYIIKHLAQWMRPEDIETPLKMIGTISKVIHEAKGNCLIISPWNYPFNLAIKPLLQAISAGNVVILKPSEVVPHASKLISEMIAELFEENEIAVVEGDADVSTELLKLKFSHIFFTGSPAIGKVVMAAAAKNLTSITLELGGKSPTIIDETANIKAAAQAITAMKFLNNGQTCIAPDYIYIHESKTADFINEANQYLSKMYGNDVLQNPDYCRVVNNRHYGRVKSYLDDAVSKGAKVVGGGHTNDEENYIEPTILKDVNDEMKVMQEEIFGPILPILEFSDTEEVIDYVNKGEKPLALYIFSKKRSNINYLLQNTSAGASVINETTIHYLQDNLPFGGVNNSGIGKSFGKYGFEEFSNKRAIVENKFAQFSLFHPPYTNRVMKMLDIVIKWF</sequence>
<dbReference type="InterPro" id="IPR016163">
    <property type="entry name" value="Ald_DH_C"/>
</dbReference>
<dbReference type="InterPro" id="IPR016161">
    <property type="entry name" value="Ald_DH/histidinol_DH"/>
</dbReference>
<evidence type="ECO:0000256" key="4">
    <source>
        <dbReference type="PIRNR" id="PIRNR036492"/>
    </source>
</evidence>
<proteinExistence type="inferred from homology"/>
<dbReference type="PROSITE" id="PS00687">
    <property type="entry name" value="ALDEHYDE_DEHYDR_GLU"/>
    <property type="match status" value="1"/>
</dbReference>
<evidence type="ECO:0000313" key="9">
    <source>
        <dbReference type="Proteomes" id="UP000837932"/>
    </source>
</evidence>
<dbReference type="SUPFAM" id="SSF53720">
    <property type="entry name" value="ALDH-like"/>
    <property type="match status" value="1"/>
</dbReference>
<evidence type="ECO:0000256" key="1">
    <source>
        <dbReference type="ARBA" id="ARBA00009986"/>
    </source>
</evidence>
<evidence type="ECO:0000259" key="7">
    <source>
        <dbReference type="Pfam" id="PF00171"/>
    </source>
</evidence>
<dbReference type="Gene3D" id="3.40.605.10">
    <property type="entry name" value="Aldehyde Dehydrogenase, Chain A, domain 1"/>
    <property type="match status" value="1"/>
</dbReference>
<dbReference type="EMBL" id="CAKLPY010000001">
    <property type="protein sequence ID" value="CAH0995097.1"/>
    <property type="molecule type" value="Genomic_DNA"/>
</dbReference>
<protein>
    <recommendedName>
        <fullName evidence="4">Aldehyde dehydrogenase</fullName>
    </recommendedName>
</protein>
<dbReference type="PANTHER" id="PTHR43570:SF20">
    <property type="entry name" value="ALDEHYDE DEHYDROGENASE ALDX-RELATED"/>
    <property type="match status" value="1"/>
</dbReference>
<dbReference type="InterPro" id="IPR016160">
    <property type="entry name" value="Ald_DH_CS_CYS"/>
</dbReference>
<dbReference type="Proteomes" id="UP000837932">
    <property type="component" value="Unassembled WGS sequence"/>
</dbReference>
<keyword evidence="3" id="KW-0520">NAD</keyword>
<comment type="similarity">
    <text evidence="1 4 6">Belongs to the aldehyde dehydrogenase family.</text>
</comment>
<dbReference type="Gene3D" id="3.40.309.10">
    <property type="entry name" value="Aldehyde Dehydrogenase, Chain A, domain 2"/>
    <property type="match status" value="1"/>
</dbReference>
<keyword evidence="9" id="KW-1185">Reference proteome</keyword>
<dbReference type="InterPro" id="IPR012394">
    <property type="entry name" value="Aldehyde_DH_NAD(P)"/>
</dbReference>
<dbReference type="GO" id="GO:0004029">
    <property type="term" value="F:aldehyde dehydrogenase (NAD+) activity"/>
    <property type="evidence" value="ECO:0007669"/>
    <property type="project" value="UniProtKB-EC"/>
</dbReference>
<name>A0ABN8EQA9_9BACT</name>
<evidence type="ECO:0000256" key="6">
    <source>
        <dbReference type="RuleBase" id="RU003345"/>
    </source>
</evidence>
<keyword evidence="2 4" id="KW-0560">Oxidoreductase</keyword>
<evidence type="ECO:0000256" key="5">
    <source>
        <dbReference type="PROSITE-ProRule" id="PRU10007"/>
    </source>
</evidence>
<evidence type="ECO:0000256" key="2">
    <source>
        <dbReference type="ARBA" id="ARBA00023002"/>
    </source>
</evidence>
<evidence type="ECO:0000256" key="3">
    <source>
        <dbReference type="ARBA" id="ARBA00023027"/>
    </source>
</evidence>
<dbReference type="InterPro" id="IPR029510">
    <property type="entry name" value="Ald_DH_CS_GLU"/>
</dbReference>
<reference evidence="8" key="1">
    <citation type="submission" date="2021-12" db="EMBL/GenBank/DDBJ databases">
        <authorList>
            <person name="Rodrigo-Torres L."/>
            <person name="Arahal R. D."/>
            <person name="Lucena T."/>
        </authorList>
    </citation>
    <scope>NUCLEOTIDE SEQUENCE</scope>
    <source>
        <strain evidence="8">CECT 8858</strain>
    </source>
</reference>
<dbReference type="InterPro" id="IPR016162">
    <property type="entry name" value="Ald_DH_N"/>
</dbReference>
<feature type="active site" evidence="5">
    <location>
        <position position="219"/>
    </location>
</feature>
<dbReference type="PROSITE" id="PS00070">
    <property type="entry name" value="ALDEHYDE_DEHYDR_CYS"/>
    <property type="match status" value="1"/>
</dbReference>
<feature type="domain" description="Aldehyde dehydrogenase" evidence="7">
    <location>
        <begin position="12"/>
        <end position="441"/>
    </location>
</feature>
<dbReference type="PIRSF" id="PIRSF036492">
    <property type="entry name" value="ALDH"/>
    <property type="match status" value="1"/>
</dbReference>
<comment type="caution">
    <text evidence="8">The sequence shown here is derived from an EMBL/GenBank/DDBJ whole genome shotgun (WGS) entry which is preliminary data.</text>
</comment>
<dbReference type="InterPro" id="IPR015590">
    <property type="entry name" value="Aldehyde_DH_dom"/>
</dbReference>
<gene>
    <name evidence="8" type="primary">alkH</name>
    <name evidence="8" type="ORF">EMA8858_01217</name>
</gene>
<evidence type="ECO:0000313" key="8">
    <source>
        <dbReference type="EMBL" id="CAH0995097.1"/>
    </source>
</evidence>
<organism evidence="8 9">
    <name type="scientific">Emticicia aquatica</name>
    <dbReference type="NCBI Taxonomy" id="1681835"/>
    <lineage>
        <taxon>Bacteria</taxon>
        <taxon>Pseudomonadati</taxon>
        <taxon>Bacteroidota</taxon>
        <taxon>Cytophagia</taxon>
        <taxon>Cytophagales</taxon>
        <taxon>Leadbetterellaceae</taxon>
        <taxon>Emticicia</taxon>
    </lineage>
</organism>
<accession>A0ABN8EQA9</accession>
<dbReference type="PANTHER" id="PTHR43570">
    <property type="entry name" value="ALDEHYDE DEHYDROGENASE"/>
    <property type="match status" value="1"/>
</dbReference>